<comment type="caution">
    <text evidence="2">The sequence shown here is derived from an EMBL/GenBank/DDBJ whole genome shotgun (WGS) entry which is preliminary data.</text>
</comment>
<name>S7TCP6_9BACT</name>
<accession>S7TCP6</accession>
<gene>
    <name evidence="2" type="ORF">dsat_0084</name>
</gene>
<dbReference type="SUPFAM" id="SSF53800">
    <property type="entry name" value="Chelatase"/>
    <property type="match status" value="1"/>
</dbReference>
<feature type="compositionally biased region" description="Basic and acidic residues" evidence="1">
    <location>
        <begin position="38"/>
        <end position="52"/>
    </location>
</feature>
<dbReference type="AlphaFoldDB" id="S7TCP6"/>
<dbReference type="CDD" id="cd03413">
    <property type="entry name" value="CbiK_C"/>
    <property type="match status" value="1"/>
</dbReference>
<dbReference type="GO" id="GO:0019251">
    <property type="term" value="P:anaerobic cobalamin biosynthetic process"/>
    <property type="evidence" value="ECO:0007669"/>
    <property type="project" value="InterPro"/>
</dbReference>
<protein>
    <submittedName>
        <fullName evidence="2">Anaerobic cobalt chelatase</fullName>
    </submittedName>
</protein>
<keyword evidence="3" id="KW-1185">Reference proteome</keyword>
<evidence type="ECO:0000256" key="1">
    <source>
        <dbReference type="SAM" id="MobiDB-lite"/>
    </source>
</evidence>
<reference evidence="2 3" key="1">
    <citation type="journal article" date="2013" name="Genome Announc.">
        <title>Draft genome sequences for three mercury-methylating, sulfate-reducing bacteria.</title>
        <authorList>
            <person name="Brown S.D."/>
            <person name="Hurt R.A.Jr."/>
            <person name="Gilmour C.C."/>
            <person name="Elias D.A."/>
        </authorList>
    </citation>
    <scope>NUCLEOTIDE SEQUENCE [LARGE SCALE GENOMIC DNA]</scope>
    <source>
        <strain evidence="2 3">DSM 16529</strain>
    </source>
</reference>
<dbReference type="PATRIC" id="fig|1121439.3.peg.1301"/>
<dbReference type="eggNOG" id="COG4822">
    <property type="taxonomic scope" value="Bacteria"/>
</dbReference>
<dbReference type="Gene3D" id="3.40.50.1400">
    <property type="match status" value="2"/>
</dbReference>
<dbReference type="EMBL" id="ATHI01000011">
    <property type="protein sequence ID" value="EPR34436.1"/>
    <property type="molecule type" value="Genomic_DNA"/>
</dbReference>
<dbReference type="Proteomes" id="UP000014975">
    <property type="component" value="Unassembled WGS sequence"/>
</dbReference>
<sequence>MSSHHPRGHEHACGHHHDHHHGHEHHGCGCGHHHDHAHGHDHDHHHDHDHGHGHGHCGQPKAARPGILLAAFGAAIAEARGGYDAFEALVRARFPGLPVRWAYTANKVRRKLAARGYEHDSVAVALSRLHDEGVTHLAVQSLHTVPGVEFHWTRDQAMAFRHPRKGFLEVSLGRPLLDSDDDLALAAECLAGYIPAERAPSEAVVLVGHGTYHAGHERYAAFEAVARRRDENLHLGTLMGQPGCDAILQRLAATGAKRVWLVPFMSVPGHHVRVDICGDGPRSWKSRMQSAGLTVLTRLSGTIEHPCFQARWLDHLETAMAALPGLTHAHDDGEAAHAHH</sequence>
<organism evidence="2 3">
    <name type="scientific">Alkalidesulfovibrio alkalitolerans DSM 16529</name>
    <dbReference type="NCBI Taxonomy" id="1121439"/>
    <lineage>
        <taxon>Bacteria</taxon>
        <taxon>Pseudomonadati</taxon>
        <taxon>Thermodesulfobacteriota</taxon>
        <taxon>Desulfovibrionia</taxon>
        <taxon>Desulfovibrionales</taxon>
        <taxon>Desulfovibrionaceae</taxon>
        <taxon>Alkalidesulfovibrio</taxon>
    </lineage>
</organism>
<dbReference type="RefSeq" id="WP_020885490.1">
    <property type="nucleotide sequence ID" value="NZ_ATHI01000011.1"/>
</dbReference>
<evidence type="ECO:0000313" key="3">
    <source>
        <dbReference type="Proteomes" id="UP000014975"/>
    </source>
</evidence>
<dbReference type="OrthoDB" id="9770331at2"/>
<evidence type="ECO:0000313" key="2">
    <source>
        <dbReference type="EMBL" id="EPR34436.1"/>
    </source>
</evidence>
<proteinExistence type="predicted"/>
<feature type="region of interest" description="Disordered" evidence="1">
    <location>
        <begin position="1"/>
        <end position="60"/>
    </location>
</feature>
<dbReference type="GO" id="GO:0016852">
    <property type="term" value="F:sirohydrochlorin cobaltochelatase activity"/>
    <property type="evidence" value="ECO:0007669"/>
    <property type="project" value="InterPro"/>
</dbReference>
<dbReference type="InterPro" id="IPR010388">
    <property type="entry name" value="Anaerobic_Co-chelatase"/>
</dbReference>
<dbReference type="STRING" id="1121439.dsat_0084"/>
<dbReference type="Pfam" id="PF06180">
    <property type="entry name" value="CbiK"/>
    <property type="match status" value="1"/>
</dbReference>